<reference evidence="2 3" key="1">
    <citation type="journal article" date="2024" name="Front Chem Biol">
        <title>Unveiling the potential of Daldinia eschscholtzii MFLUCC 19-0629 through bioactivity and bioinformatics studies for enhanced sustainable agriculture production.</title>
        <authorList>
            <person name="Brooks S."/>
            <person name="Weaver J.A."/>
            <person name="Klomchit A."/>
            <person name="Alharthi S.A."/>
            <person name="Onlamun T."/>
            <person name="Nurani R."/>
            <person name="Vong T.K."/>
            <person name="Alberti F."/>
            <person name="Greco C."/>
        </authorList>
    </citation>
    <scope>NUCLEOTIDE SEQUENCE [LARGE SCALE GENOMIC DNA]</scope>
    <source>
        <strain evidence="2">MFLUCC 19-0629</strain>
    </source>
</reference>
<keyword evidence="3" id="KW-1185">Reference proteome</keyword>
<evidence type="ECO:0000313" key="2">
    <source>
        <dbReference type="EMBL" id="KAK6954125.1"/>
    </source>
</evidence>
<feature type="compositionally biased region" description="Basic and acidic residues" evidence="1">
    <location>
        <begin position="53"/>
        <end position="62"/>
    </location>
</feature>
<proteinExistence type="predicted"/>
<sequence>MSSNNYSYSSSSVSFSSTTRNGETTGARYVEHTASDPSGTTTHVASQRTGEPLQHERRDYDASGRLVSSSGRALDGNGVDSGRRIEDVSDEQQRENDRLYEERIEDEYAKREGGA</sequence>
<dbReference type="EMBL" id="JBANMG010000004">
    <property type="protein sequence ID" value="KAK6954125.1"/>
    <property type="molecule type" value="Genomic_DNA"/>
</dbReference>
<feature type="compositionally biased region" description="Low complexity" evidence="1">
    <location>
        <begin position="1"/>
        <end position="17"/>
    </location>
</feature>
<feature type="region of interest" description="Disordered" evidence="1">
    <location>
        <begin position="1"/>
        <end position="115"/>
    </location>
</feature>
<dbReference type="Proteomes" id="UP001369815">
    <property type="component" value="Unassembled WGS sequence"/>
</dbReference>
<feature type="compositionally biased region" description="Polar residues" evidence="1">
    <location>
        <begin position="35"/>
        <end position="49"/>
    </location>
</feature>
<dbReference type="AlphaFoldDB" id="A0AAX6MNB1"/>
<feature type="compositionally biased region" description="Basic and acidic residues" evidence="1">
    <location>
        <begin position="81"/>
        <end position="115"/>
    </location>
</feature>
<evidence type="ECO:0000313" key="3">
    <source>
        <dbReference type="Proteomes" id="UP001369815"/>
    </source>
</evidence>
<protein>
    <submittedName>
        <fullName evidence="2">Uncharacterized protein</fullName>
    </submittedName>
</protein>
<comment type="caution">
    <text evidence="2">The sequence shown here is derived from an EMBL/GenBank/DDBJ whole genome shotgun (WGS) entry which is preliminary data.</text>
</comment>
<organism evidence="2 3">
    <name type="scientific">Daldinia eschscholtzii</name>
    <dbReference type="NCBI Taxonomy" id="292717"/>
    <lineage>
        <taxon>Eukaryota</taxon>
        <taxon>Fungi</taxon>
        <taxon>Dikarya</taxon>
        <taxon>Ascomycota</taxon>
        <taxon>Pezizomycotina</taxon>
        <taxon>Sordariomycetes</taxon>
        <taxon>Xylariomycetidae</taxon>
        <taxon>Xylariales</taxon>
        <taxon>Hypoxylaceae</taxon>
        <taxon>Daldinia</taxon>
    </lineage>
</organism>
<evidence type="ECO:0000256" key="1">
    <source>
        <dbReference type="SAM" id="MobiDB-lite"/>
    </source>
</evidence>
<accession>A0AAX6MNB1</accession>
<name>A0AAX6MNB1_9PEZI</name>
<gene>
    <name evidence="2" type="ORF">Daesc_004087</name>
</gene>